<dbReference type="PANTHER" id="PTHR33383:SF1">
    <property type="entry name" value="MEMBRANE PROTEIN INSERTION EFFICIENCY FACTOR-RELATED"/>
    <property type="match status" value="1"/>
</dbReference>
<dbReference type="Proteomes" id="UP001212803">
    <property type="component" value="Chromosome"/>
</dbReference>
<dbReference type="InterPro" id="IPR002696">
    <property type="entry name" value="Membr_insert_effic_factor_YidD"/>
</dbReference>
<dbReference type="NCBIfam" id="TIGR00278">
    <property type="entry name" value="membrane protein insertion efficiency factor YidD"/>
    <property type="match status" value="1"/>
</dbReference>
<dbReference type="Pfam" id="PF01809">
    <property type="entry name" value="YidD"/>
    <property type="match status" value="1"/>
</dbReference>
<dbReference type="RefSeq" id="WP_270057849.1">
    <property type="nucleotide sequence ID" value="NZ_CP115149.1"/>
</dbReference>
<evidence type="ECO:0000313" key="2">
    <source>
        <dbReference type="EMBL" id="WBL37336.1"/>
    </source>
</evidence>
<name>A0ABY7M9W0_9CHLR</name>
<organism evidence="2 3">
    <name type="scientific">Tepidiforma flava</name>
    <dbReference type="NCBI Taxonomy" id="3004094"/>
    <lineage>
        <taxon>Bacteria</taxon>
        <taxon>Bacillati</taxon>
        <taxon>Chloroflexota</taxon>
        <taxon>Tepidiformia</taxon>
        <taxon>Tepidiformales</taxon>
        <taxon>Tepidiformaceae</taxon>
        <taxon>Tepidiforma</taxon>
    </lineage>
</organism>
<accession>A0ABY7M9W0</accession>
<keyword evidence="1" id="KW-0472">Membrane</keyword>
<evidence type="ECO:0000313" key="3">
    <source>
        <dbReference type="Proteomes" id="UP001212803"/>
    </source>
</evidence>
<dbReference type="HAMAP" id="MF_00386">
    <property type="entry name" value="UPF0161_YidD"/>
    <property type="match status" value="1"/>
</dbReference>
<gene>
    <name evidence="2" type="primary">yidD</name>
    <name evidence="2" type="ORF">O0235_07120</name>
</gene>
<dbReference type="SMART" id="SM01234">
    <property type="entry name" value="Haemolytic"/>
    <property type="match status" value="1"/>
</dbReference>
<comment type="similarity">
    <text evidence="1">Belongs to the UPF0161 family.</text>
</comment>
<reference evidence="2 3" key="1">
    <citation type="journal article" date="2023" name="ISME J.">
        <title>Thermophilic Dehalococcoidia with unusual traits shed light on an unexpected past.</title>
        <authorList>
            <person name="Palmer M."/>
            <person name="Covington J.K."/>
            <person name="Zhou E.M."/>
            <person name="Thomas S.C."/>
            <person name="Habib N."/>
            <person name="Seymour C.O."/>
            <person name="Lai D."/>
            <person name="Johnston J."/>
            <person name="Hashimi A."/>
            <person name="Jiao J.Y."/>
            <person name="Muok A.R."/>
            <person name="Liu L."/>
            <person name="Xian W.D."/>
            <person name="Zhi X.Y."/>
            <person name="Li M.M."/>
            <person name="Silva L.P."/>
            <person name="Bowen B.P."/>
            <person name="Louie K."/>
            <person name="Briegel A."/>
            <person name="Pett-Ridge J."/>
            <person name="Weber P.K."/>
            <person name="Tocheva E.I."/>
            <person name="Woyke T."/>
            <person name="Northen T.R."/>
            <person name="Mayali X."/>
            <person name="Li W.J."/>
            <person name="Hedlund B.P."/>
        </authorList>
    </citation>
    <scope>NUCLEOTIDE SEQUENCE [LARGE SCALE GENOMIC DNA]</scope>
    <source>
        <strain evidence="2 3">YIM 72310</strain>
    </source>
</reference>
<keyword evidence="3" id="KW-1185">Reference proteome</keyword>
<protein>
    <recommendedName>
        <fullName evidence="1">Putative membrane protein insertion efficiency factor</fullName>
    </recommendedName>
</protein>
<proteinExistence type="inferred from homology"/>
<dbReference type="PANTHER" id="PTHR33383">
    <property type="entry name" value="MEMBRANE PROTEIN INSERTION EFFICIENCY FACTOR-RELATED"/>
    <property type="match status" value="1"/>
</dbReference>
<keyword evidence="1" id="KW-1003">Cell membrane</keyword>
<comment type="subcellular location">
    <subcellularLocation>
        <location evidence="1">Cell membrane</location>
        <topology evidence="1">Peripheral membrane protein</topology>
        <orientation evidence="1">Cytoplasmic side</orientation>
    </subcellularLocation>
</comment>
<dbReference type="EMBL" id="CP115149">
    <property type="protein sequence ID" value="WBL37336.1"/>
    <property type="molecule type" value="Genomic_DNA"/>
</dbReference>
<sequence length="75" mass="8406">MIGKVLAKPLIWLVIGYQATLSKVMPPVCRFEPSCSRYAREALERHGAFRGGWLALRRLSRCRPFGGSGYDPVPD</sequence>
<comment type="function">
    <text evidence="1">Could be involved in insertion of integral membrane proteins into the membrane.</text>
</comment>
<evidence type="ECO:0000256" key="1">
    <source>
        <dbReference type="HAMAP-Rule" id="MF_00386"/>
    </source>
</evidence>